<dbReference type="GO" id="GO:0003677">
    <property type="term" value="F:DNA binding"/>
    <property type="evidence" value="ECO:0007669"/>
    <property type="project" value="InterPro"/>
</dbReference>
<gene>
    <name evidence="5" type="ORF">SPI_01469</name>
</gene>
<name>A0A167YZP5_9HYPO</name>
<dbReference type="PANTHER" id="PTHR47425">
    <property type="entry name" value="FARB-RELATED"/>
    <property type="match status" value="1"/>
</dbReference>
<dbReference type="SMART" id="SM00906">
    <property type="entry name" value="Fungal_trans"/>
    <property type="match status" value="1"/>
</dbReference>
<accession>A0A167YZP5</accession>
<dbReference type="InterPro" id="IPR001138">
    <property type="entry name" value="Zn2Cys6_DnaBD"/>
</dbReference>
<dbReference type="GO" id="GO:0008270">
    <property type="term" value="F:zinc ion binding"/>
    <property type="evidence" value="ECO:0007669"/>
    <property type="project" value="InterPro"/>
</dbReference>
<dbReference type="EMBL" id="AZHD01000002">
    <property type="protein sequence ID" value="OAA66893.1"/>
    <property type="molecule type" value="Genomic_DNA"/>
</dbReference>
<dbReference type="Pfam" id="PF04082">
    <property type="entry name" value="Fungal_trans"/>
    <property type="match status" value="1"/>
</dbReference>
<keyword evidence="6" id="KW-1185">Reference proteome</keyword>
<evidence type="ECO:0000313" key="6">
    <source>
        <dbReference type="Proteomes" id="UP000076874"/>
    </source>
</evidence>
<dbReference type="Gene3D" id="4.10.240.10">
    <property type="entry name" value="Zn(2)-C6 fungal-type DNA-binding domain"/>
    <property type="match status" value="1"/>
</dbReference>
<evidence type="ECO:0000256" key="1">
    <source>
        <dbReference type="ARBA" id="ARBA00022723"/>
    </source>
</evidence>
<dbReference type="GO" id="GO:0000981">
    <property type="term" value="F:DNA-binding transcription factor activity, RNA polymerase II-specific"/>
    <property type="evidence" value="ECO:0007669"/>
    <property type="project" value="InterPro"/>
</dbReference>
<dbReference type="InterPro" id="IPR007219">
    <property type="entry name" value="XnlR_reg_dom"/>
</dbReference>
<evidence type="ECO:0000256" key="2">
    <source>
        <dbReference type="ARBA" id="ARBA00023242"/>
    </source>
</evidence>
<sequence length="661" mass="73060">MARRAAKACSSCHTRKTRCDAHDVGLPCTKCKADGFQCVIEPKKKRRSRIRVRHASGAAAAGAAAGAEAPEPRIAFPEHVLRHQMPHYAFFRNAALIGWPQPSSSSSSSSASALGRKRGLILPIVPRDEAADARNAFAEDMRFLKLKGAFDLPPKPVLDECVAAYFRIFHPFFPVIDRPAFLACYEQSTEETLMQGKGPSLLLLQAIVFIAVAYLHQFDYESDDIVTIQALLLMSHHFPSVAEQKHTWYWAYQAISLVQGAGLHRECGPIPERKLWGRVWWCCLVRDRLISLGTNRPMHINSLDCNVPLPVASDLDEVHDTDDDRTIKAMFVDFVKLCYYIEGVLSLPYVAPDALRHQISVCEATLQSWTASLSPASRRRQPDETIAPSSTSTGLHRVYRALLHLIFNIVRIAILQSSSTMDKDRADGSRPPSADARSVAAESTELLDELLTLDLVQYLPTHGVTAVLSTLIVQILAMRYAADVDSYELEKKRFKICIDVLEQLGQTYWHAQFYHDIFQLAASSTPCGADGQAHSHGHGQRPGSFRPKRPLRAKTTPDADHAETIALTCATGDPRAGVSVDYARPQGQSRVTRTLHASDPEPPTDDNLIEGNEGDPSLLPSSTALDALAFTGQCGDAECQFHLFNGWLDDDTLFQTLFPSV</sequence>
<organism evidence="5 6">
    <name type="scientific">Niveomyces insectorum RCEF 264</name>
    <dbReference type="NCBI Taxonomy" id="1081102"/>
    <lineage>
        <taxon>Eukaryota</taxon>
        <taxon>Fungi</taxon>
        <taxon>Dikarya</taxon>
        <taxon>Ascomycota</taxon>
        <taxon>Pezizomycotina</taxon>
        <taxon>Sordariomycetes</taxon>
        <taxon>Hypocreomycetidae</taxon>
        <taxon>Hypocreales</taxon>
        <taxon>Cordycipitaceae</taxon>
        <taxon>Niveomyces</taxon>
    </lineage>
</organism>
<feature type="domain" description="Zn(2)-C6 fungal-type" evidence="4">
    <location>
        <begin position="8"/>
        <end position="40"/>
    </location>
</feature>
<protein>
    <submittedName>
        <fullName evidence="5">Transcription factor</fullName>
    </submittedName>
</protein>
<dbReference type="SUPFAM" id="SSF57701">
    <property type="entry name" value="Zn2/Cys6 DNA-binding domain"/>
    <property type="match status" value="1"/>
</dbReference>
<evidence type="ECO:0000259" key="4">
    <source>
        <dbReference type="PROSITE" id="PS50048"/>
    </source>
</evidence>
<dbReference type="Proteomes" id="UP000076874">
    <property type="component" value="Unassembled WGS sequence"/>
</dbReference>
<dbReference type="PROSITE" id="PS00463">
    <property type="entry name" value="ZN2_CY6_FUNGAL_1"/>
    <property type="match status" value="1"/>
</dbReference>
<reference evidence="5 6" key="1">
    <citation type="journal article" date="2016" name="Genome Biol. Evol.">
        <title>Divergent and convergent evolution of fungal pathogenicity.</title>
        <authorList>
            <person name="Shang Y."/>
            <person name="Xiao G."/>
            <person name="Zheng P."/>
            <person name="Cen K."/>
            <person name="Zhan S."/>
            <person name="Wang C."/>
        </authorList>
    </citation>
    <scope>NUCLEOTIDE SEQUENCE [LARGE SCALE GENOMIC DNA]</scope>
    <source>
        <strain evidence="5 6">RCEF 264</strain>
    </source>
</reference>
<dbReference type="PANTHER" id="PTHR47425:SF3">
    <property type="entry name" value="ZN(II)2CYS6 TRANSCRIPTION FACTOR (EUROFUNG)"/>
    <property type="match status" value="1"/>
</dbReference>
<evidence type="ECO:0000313" key="5">
    <source>
        <dbReference type="EMBL" id="OAA66893.1"/>
    </source>
</evidence>
<dbReference type="CDD" id="cd12148">
    <property type="entry name" value="fungal_TF_MHR"/>
    <property type="match status" value="1"/>
</dbReference>
<dbReference type="PROSITE" id="PS50048">
    <property type="entry name" value="ZN2_CY6_FUNGAL_2"/>
    <property type="match status" value="1"/>
</dbReference>
<dbReference type="SMART" id="SM00066">
    <property type="entry name" value="GAL4"/>
    <property type="match status" value="1"/>
</dbReference>
<proteinExistence type="predicted"/>
<dbReference type="CDD" id="cd00067">
    <property type="entry name" value="GAL4"/>
    <property type="match status" value="1"/>
</dbReference>
<keyword evidence="1" id="KW-0479">Metal-binding</keyword>
<dbReference type="AlphaFoldDB" id="A0A167YZP5"/>
<comment type="caution">
    <text evidence="5">The sequence shown here is derived from an EMBL/GenBank/DDBJ whole genome shotgun (WGS) entry which is preliminary data.</text>
</comment>
<dbReference type="GO" id="GO:0006351">
    <property type="term" value="P:DNA-templated transcription"/>
    <property type="evidence" value="ECO:0007669"/>
    <property type="project" value="InterPro"/>
</dbReference>
<dbReference type="OrthoDB" id="5121955at2759"/>
<feature type="region of interest" description="Disordered" evidence="3">
    <location>
        <begin position="528"/>
        <end position="557"/>
    </location>
</feature>
<evidence type="ECO:0000256" key="3">
    <source>
        <dbReference type="SAM" id="MobiDB-lite"/>
    </source>
</evidence>
<feature type="region of interest" description="Disordered" evidence="3">
    <location>
        <begin position="587"/>
        <end position="607"/>
    </location>
</feature>
<keyword evidence="2" id="KW-0539">Nucleus</keyword>
<dbReference type="Pfam" id="PF00172">
    <property type="entry name" value="Zn_clus"/>
    <property type="match status" value="1"/>
</dbReference>
<dbReference type="InterPro" id="IPR036864">
    <property type="entry name" value="Zn2-C6_fun-type_DNA-bd_sf"/>
</dbReference>
<dbReference type="InterPro" id="IPR052761">
    <property type="entry name" value="Fungal_Detox/Toxin_TFs"/>
</dbReference>